<protein>
    <submittedName>
        <fullName evidence="1">Uncharacterized protein</fullName>
    </submittedName>
</protein>
<accession>M5G1U6</accession>
<dbReference type="GeneID" id="63688298"/>
<gene>
    <name evidence="1" type="ORF">DACRYDRAFT_23435</name>
</gene>
<dbReference type="HOGENOM" id="CLU_2694458_0_0_1"/>
<evidence type="ECO:0000313" key="1">
    <source>
        <dbReference type="EMBL" id="EJT99871.1"/>
    </source>
</evidence>
<reference evidence="1 2" key="1">
    <citation type="journal article" date="2012" name="Science">
        <title>The Paleozoic origin of enzymatic lignin decomposition reconstructed from 31 fungal genomes.</title>
        <authorList>
            <person name="Floudas D."/>
            <person name="Binder M."/>
            <person name="Riley R."/>
            <person name="Barry K."/>
            <person name="Blanchette R.A."/>
            <person name="Henrissat B."/>
            <person name="Martinez A.T."/>
            <person name="Otillar R."/>
            <person name="Spatafora J.W."/>
            <person name="Yadav J.S."/>
            <person name="Aerts A."/>
            <person name="Benoit I."/>
            <person name="Boyd A."/>
            <person name="Carlson A."/>
            <person name="Copeland A."/>
            <person name="Coutinho P.M."/>
            <person name="de Vries R.P."/>
            <person name="Ferreira P."/>
            <person name="Findley K."/>
            <person name="Foster B."/>
            <person name="Gaskell J."/>
            <person name="Glotzer D."/>
            <person name="Gorecki P."/>
            <person name="Heitman J."/>
            <person name="Hesse C."/>
            <person name="Hori C."/>
            <person name="Igarashi K."/>
            <person name="Jurgens J.A."/>
            <person name="Kallen N."/>
            <person name="Kersten P."/>
            <person name="Kohler A."/>
            <person name="Kuees U."/>
            <person name="Kumar T.K.A."/>
            <person name="Kuo A."/>
            <person name="LaButti K."/>
            <person name="Larrondo L.F."/>
            <person name="Lindquist E."/>
            <person name="Ling A."/>
            <person name="Lombard V."/>
            <person name="Lucas S."/>
            <person name="Lundell T."/>
            <person name="Martin R."/>
            <person name="McLaughlin D.J."/>
            <person name="Morgenstern I."/>
            <person name="Morin E."/>
            <person name="Murat C."/>
            <person name="Nagy L.G."/>
            <person name="Nolan M."/>
            <person name="Ohm R.A."/>
            <person name="Patyshakuliyeva A."/>
            <person name="Rokas A."/>
            <person name="Ruiz-Duenas F.J."/>
            <person name="Sabat G."/>
            <person name="Salamov A."/>
            <person name="Samejima M."/>
            <person name="Schmutz J."/>
            <person name="Slot J.C."/>
            <person name="St John F."/>
            <person name="Stenlid J."/>
            <person name="Sun H."/>
            <person name="Sun S."/>
            <person name="Syed K."/>
            <person name="Tsang A."/>
            <person name="Wiebenga A."/>
            <person name="Young D."/>
            <person name="Pisabarro A."/>
            <person name="Eastwood D.C."/>
            <person name="Martin F."/>
            <person name="Cullen D."/>
            <person name="Grigoriev I.V."/>
            <person name="Hibbett D.S."/>
        </authorList>
    </citation>
    <scope>NUCLEOTIDE SEQUENCE [LARGE SCALE GENOMIC DNA]</scope>
    <source>
        <strain evidence="1 2">DJM-731 SS1</strain>
    </source>
</reference>
<name>M5G1U6_DACPD</name>
<sequence>MTRPVPLRRPYCKYLTVEGSTSCDLGCTISTDPCLSSQERYVNAFNCPLHLMPDSCRIIVRNVQALVGNPCCPQEKTRLARLR</sequence>
<keyword evidence="2" id="KW-1185">Reference proteome</keyword>
<organism evidence="1 2">
    <name type="scientific">Dacryopinax primogenitus (strain DJM 731)</name>
    <name type="common">Brown rot fungus</name>
    <dbReference type="NCBI Taxonomy" id="1858805"/>
    <lineage>
        <taxon>Eukaryota</taxon>
        <taxon>Fungi</taxon>
        <taxon>Dikarya</taxon>
        <taxon>Basidiomycota</taxon>
        <taxon>Agaricomycotina</taxon>
        <taxon>Dacrymycetes</taxon>
        <taxon>Dacrymycetales</taxon>
        <taxon>Dacrymycetaceae</taxon>
        <taxon>Dacryopinax</taxon>
    </lineage>
</organism>
<dbReference type="RefSeq" id="XP_040626769.1">
    <property type="nucleotide sequence ID" value="XM_040773236.1"/>
</dbReference>
<dbReference type="AlphaFoldDB" id="M5G1U6"/>
<proteinExistence type="predicted"/>
<dbReference type="Proteomes" id="UP000030653">
    <property type="component" value="Unassembled WGS sequence"/>
</dbReference>
<evidence type="ECO:0000313" key="2">
    <source>
        <dbReference type="Proteomes" id="UP000030653"/>
    </source>
</evidence>
<dbReference type="EMBL" id="JH795868">
    <property type="protein sequence ID" value="EJT99871.1"/>
    <property type="molecule type" value="Genomic_DNA"/>
</dbReference>